<dbReference type="InterPro" id="IPR018201">
    <property type="entry name" value="Ketoacyl_synth_AS"/>
</dbReference>
<evidence type="ECO:0000313" key="6">
    <source>
        <dbReference type="Proteomes" id="UP001519287"/>
    </source>
</evidence>
<dbReference type="Pfam" id="PF00109">
    <property type="entry name" value="ketoacyl-synt"/>
    <property type="match status" value="2"/>
</dbReference>
<evidence type="ECO:0000256" key="3">
    <source>
        <dbReference type="RuleBase" id="RU003694"/>
    </source>
</evidence>
<dbReference type="InterPro" id="IPR000794">
    <property type="entry name" value="Beta-ketoacyl_synthase"/>
</dbReference>
<evidence type="ECO:0000256" key="1">
    <source>
        <dbReference type="ARBA" id="ARBA00008467"/>
    </source>
</evidence>
<evidence type="ECO:0000256" key="2">
    <source>
        <dbReference type="ARBA" id="ARBA00022679"/>
    </source>
</evidence>
<protein>
    <submittedName>
        <fullName evidence="5">3-oxoacyl-[acyl-carrier-protein] synthase II</fullName>
        <ecNumber evidence="5">2.3.1.179</ecNumber>
    </submittedName>
</protein>
<dbReference type="RefSeq" id="WP_209970748.1">
    <property type="nucleotide sequence ID" value="NZ_JAGGLB010000003.1"/>
</dbReference>
<keyword evidence="6" id="KW-1185">Reference proteome</keyword>
<dbReference type="EMBL" id="JAGGLB010000003">
    <property type="protein sequence ID" value="MBP1989985.1"/>
    <property type="molecule type" value="Genomic_DNA"/>
</dbReference>
<evidence type="ECO:0000259" key="4">
    <source>
        <dbReference type="PROSITE" id="PS52004"/>
    </source>
</evidence>
<dbReference type="SMART" id="SM00825">
    <property type="entry name" value="PKS_KS"/>
    <property type="match status" value="1"/>
</dbReference>
<dbReference type="InterPro" id="IPR016039">
    <property type="entry name" value="Thiolase-like"/>
</dbReference>
<gene>
    <name evidence="5" type="ORF">J2Z66_001583</name>
</gene>
<dbReference type="InterPro" id="IPR014030">
    <property type="entry name" value="Ketoacyl_synth_N"/>
</dbReference>
<proteinExistence type="inferred from homology"/>
<reference evidence="5 6" key="1">
    <citation type="submission" date="2021-03" db="EMBL/GenBank/DDBJ databases">
        <title>Genomic Encyclopedia of Type Strains, Phase IV (KMG-IV): sequencing the most valuable type-strain genomes for metagenomic binning, comparative biology and taxonomic classification.</title>
        <authorList>
            <person name="Goeker M."/>
        </authorList>
    </citation>
    <scope>NUCLEOTIDE SEQUENCE [LARGE SCALE GENOMIC DNA]</scope>
    <source>
        <strain evidence="5 6">DSM 26048</strain>
    </source>
</reference>
<comment type="caution">
    <text evidence="5">The sequence shown here is derived from an EMBL/GenBank/DDBJ whole genome shotgun (WGS) entry which is preliminary data.</text>
</comment>
<sequence length="800" mass="83806">MTALKPGKSEQTAERIAITGLGVLCALGDTVELVFSRMLEGQSGIGPVTRFSTDALQCSIAGEVSFGAASDSEDLCAQYAIAAARQALASSGLSITPWLNESNETASGDYSLQANRFGLALGTCNGGILSLEKQWTISQLDESRTAKYPFYQQGDDTAIALGLQGPVVTINTACAASGNAIGYACDMLRWGYADAMLAGGSDPLSHSVYAGFNVLRALNPQPSSPFGSQFGLNLGEGAAFVVLEPLNKAILRGAKIYGEICGYGLSNDAYHETAPHPEGLGVRKAVEMALKQAGVPHQKIEYINTHGTGTLANDQAEIAGLRSVFGSGMSVPLSSSKAYFGHNLGAAASVELVTSLYAIDQGFVPATLHFDDFRAGCEGIELIAGEMKSGRPAYMLSNNSAFGGHNVSIVVRTGPEVCGTLEDATLPASSCHSNRPIPRVAIVGLGAVGGWGICTGGILQALDGLNEQGLSSPFSLKEFDKDRYERRMNRLCQFSIGSALAACQDAGWKEEEFPLGNMGYIYGTSRGSTSSISKFLGSVFEKGPELASSIYFPHTVINSISGKTAEKLGLQGFSSSLSTGGNEGLAAALYGAGMIRSGVHPFCLIGAGDEHSELSDQIDAAKQLDESRYSKAEGSVCLVLADMDEARLRGMTCYAELRGFGTAFGSMLPDRLEQSPFASAVLASLAQAELPASEIDLVLLNSVGRPDELELELMCIRRLFGKDGPPVVCLNENGGYGESVSSLLHLGAAAEIVSVSAADNKWTRWPEFAGRALTNIVTVSSSVNGNNMAAIVSRAANEPA</sequence>
<dbReference type="CDD" id="cd00834">
    <property type="entry name" value="KAS_I_II"/>
    <property type="match status" value="1"/>
</dbReference>
<dbReference type="SUPFAM" id="SSF53901">
    <property type="entry name" value="Thiolase-like"/>
    <property type="match status" value="4"/>
</dbReference>
<evidence type="ECO:0000313" key="5">
    <source>
        <dbReference type="EMBL" id="MBP1989985.1"/>
    </source>
</evidence>
<dbReference type="PANTHER" id="PTHR11712">
    <property type="entry name" value="POLYKETIDE SYNTHASE-RELATED"/>
    <property type="match status" value="1"/>
</dbReference>
<dbReference type="PROSITE" id="PS52004">
    <property type="entry name" value="KS3_2"/>
    <property type="match status" value="1"/>
</dbReference>
<accession>A0ABS4IQY6</accession>
<dbReference type="GO" id="GO:0004315">
    <property type="term" value="F:3-oxoacyl-[acyl-carrier-protein] synthase activity"/>
    <property type="evidence" value="ECO:0007669"/>
    <property type="project" value="UniProtKB-EC"/>
</dbReference>
<feature type="domain" description="Ketosynthase family 3 (KS3)" evidence="4">
    <location>
        <begin position="13"/>
        <end position="413"/>
    </location>
</feature>
<dbReference type="InterPro" id="IPR020841">
    <property type="entry name" value="PKS_Beta-ketoAc_synthase_dom"/>
</dbReference>
<organism evidence="5 6">
    <name type="scientific">Paenibacillus eucommiae</name>
    <dbReference type="NCBI Taxonomy" id="1355755"/>
    <lineage>
        <taxon>Bacteria</taxon>
        <taxon>Bacillati</taxon>
        <taxon>Bacillota</taxon>
        <taxon>Bacilli</taxon>
        <taxon>Bacillales</taxon>
        <taxon>Paenibacillaceae</taxon>
        <taxon>Paenibacillus</taxon>
    </lineage>
</organism>
<dbReference type="InterPro" id="IPR014031">
    <property type="entry name" value="Ketoacyl_synth_C"/>
</dbReference>
<name>A0ABS4IQY6_9BACL</name>
<dbReference type="PROSITE" id="PS00606">
    <property type="entry name" value="KS3_1"/>
    <property type="match status" value="1"/>
</dbReference>
<keyword evidence="2 3" id="KW-0808">Transferase</keyword>
<dbReference type="Pfam" id="PF02801">
    <property type="entry name" value="Ketoacyl-synt_C"/>
    <property type="match status" value="1"/>
</dbReference>
<comment type="similarity">
    <text evidence="1 3">Belongs to the thiolase-like superfamily. Beta-ketoacyl-ACP synthases family.</text>
</comment>
<dbReference type="PANTHER" id="PTHR11712:SF336">
    <property type="entry name" value="3-OXOACYL-[ACYL-CARRIER-PROTEIN] SYNTHASE, MITOCHONDRIAL"/>
    <property type="match status" value="1"/>
</dbReference>
<dbReference type="Gene3D" id="3.40.47.10">
    <property type="match status" value="2"/>
</dbReference>
<dbReference type="Proteomes" id="UP001519287">
    <property type="component" value="Unassembled WGS sequence"/>
</dbReference>
<keyword evidence="5" id="KW-0012">Acyltransferase</keyword>
<dbReference type="EC" id="2.3.1.179" evidence="5"/>